<gene>
    <name evidence="2" type="ORF">ALEPTO_LOCUS8090</name>
</gene>
<evidence type="ECO:0000313" key="2">
    <source>
        <dbReference type="EMBL" id="CAG8599820.1"/>
    </source>
</evidence>
<organism evidence="2 3">
    <name type="scientific">Ambispora leptoticha</name>
    <dbReference type="NCBI Taxonomy" id="144679"/>
    <lineage>
        <taxon>Eukaryota</taxon>
        <taxon>Fungi</taxon>
        <taxon>Fungi incertae sedis</taxon>
        <taxon>Mucoromycota</taxon>
        <taxon>Glomeromycotina</taxon>
        <taxon>Glomeromycetes</taxon>
        <taxon>Archaeosporales</taxon>
        <taxon>Ambisporaceae</taxon>
        <taxon>Ambispora</taxon>
    </lineage>
</organism>
<evidence type="ECO:0000313" key="3">
    <source>
        <dbReference type="Proteomes" id="UP000789508"/>
    </source>
</evidence>
<dbReference type="OrthoDB" id="2326405at2759"/>
<protein>
    <submittedName>
        <fullName evidence="2">14134_t:CDS:1</fullName>
    </submittedName>
</protein>
<dbReference type="EMBL" id="CAJVPS010004140">
    <property type="protein sequence ID" value="CAG8599820.1"/>
    <property type="molecule type" value="Genomic_DNA"/>
</dbReference>
<accession>A0A9N9GE33</accession>
<feature type="transmembrane region" description="Helical" evidence="1">
    <location>
        <begin position="254"/>
        <end position="281"/>
    </location>
</feature>
<sequence length="421" mass="47831">MNFETHEQQIQTILFTSTRLTNSVSSTFVSVWIILHFLSEIRHLQTAPQLVQGQKIAKKWTQISSRGVSLSCILLSLTFEIAADWSTVIGEPTDNNNTFTSTLWTLSLALKSSAIFTTLSWHYTLTTSLSKEPIISRREYQFYGYFNGFSFLAAYPIIEFLCVLRAETICDAMIAAQLFYVSQMIIATFFFCKLNRQMKVVLTEGLLVGRKAIREMRRFRMRNWYLISFLSLEIIGLLTSNIDQLYGKTISTKSIALSTIIHSIINLSSNLAFVAATLILYPPHDYTPLLVLPTPTNITIHEKRESQGYFSPNPITMSTRCNWHFNRFNGSSNNNNNFNSNNDSRISMFSINAKQIRPVVVPEEYDGDDILSDEEFCVGSEGSEHRLYGNNNGDDLKQPEAALVMTLNRERNEFSSSGITL</sequence>
<dbReference type="Proteomes" id="UP000789508">
    <property type="component" value="Unassembled WGS sequence"/>
</dbReference>
<comment type="caution">
    <text evidence="2">The sequence shown here is derived from an EMBL/GenBank/DDBJ whole genome shotgun (WGS) entry which is preliminary data.</text>
</comment>
<keyword evidence="1" id="KW-0472">Membrane</keyword>
<proteinExistence type="predicted"/>
<feature type="transmembrane region" description="Helical" evidence="1">
    <location>
        <begin position="103"/>
        <end position="121"/>
    </location>
</feature>
<feature type="transmembrane region" description="Helical" evidence="1">
    <location>
        <begin position="63"/>
        <end position="83"/>
    </location>
</feature>
<dbReference type="AlphaFoldDB" id="A0A9N9GE33"/>
<reference evidence="2" key="1">
    <citation type="submission" date="2021-06" db="EMBL/GenBank/DDBJ databases">
        <authorList>
            <person name="Kallberg Y."/>
            <person name="Tangrot J."/>
            <person name="Rosling A."/>
        </authorList>
    </citation>
    <scope>NUCLEOTIDE SEQUENCE</scope>
    <source>
        <strain evidence="2">FL130A</strain>
    </source>
</reference>
<keyword evidence="1" id="KW-1133">Transmembrane helix</keyword>
<feature type="transmembrane region" description="Helical" evidence="1">
    <location>
        <begin position="224"/>
        <end position="242"/>
    </location>
</feature>
<keyword evidence="1" id="KW-0812">Transmembrane</keyword>
<evidence type="ECO:0000256" key="1">
    <source>
        <dbReference type="SAM" id="Phobius"/>
    </source>
</evidence>
<keyword evidence="3" id="KW-1185">Reference proteome</keyword>
<feature type="transmembrane region" description="Helical" evidence="1">
    <location>
        <begin position="142"/>
        <end position="166"/>
    </location>
</feature>
<feature type="transmembrane region" description="Helical" evidence="1">
    <location>
        <begin position="172"/>
        <end position="192"/>
    </location>
</feature>
<name>A0A9N9GE33_9GLOM</name>